<sequence length="125" mass="14555">MKQVVENIESKPSTPILGHVSPSDVECMEEIAGENWNEDCAVYAFHSESLFIIPKQRNIKLSLATLKSEIYTISPIRVFDQNIRFAPLGLLRWSSRSRGLHHGTHRMHNKNQRKRLWPIWVLLEH</sequence>
<accession>A0AAV5IRL8</accession>
<dbReference type="PANTHER" id="PTHR31268:SF10">
    <property type="entry name" value="GALACTINOL--SUCROSE GALACTOSYLTRANSFERASE"/>
    <property type="match status" value="1"/>
</dbReference>
<dbReference type="AlphaFoldDB" id="A0AAV5IRL8"/>
<name>A0AAV5IRL8_9ROSI</name>
<evidence type="ECO:0000313" key="3">
    <source>
        <dbReference type="Proteomes" id="UP001054252"/>
    </source>
</evidence>
<keyword evidence="1" id="KW-0119">Carbohydrate metabolism</keyword>
<gene>
    <name evidence="2" type="ORF">SLEP1_g13247</name>
</gene>
<reference evidence="2 3" key="1">
    <citation type="journal article" date="2021" name="Commun. Biol.">
        <title>The genome of Shorea leprosula (Dipterocarpaceae) highlights the ecological relevance of drought in aseasonal tropical rainforests.</title>
        <authorList>
            <person name="Ng K.K.S."/>
            <person name="Kobayashi M.J."/>
            <person name="Fawcett J.A."/>
            <person name="Hatakeyama M."/>
            <person name="Paape T."/>
            <person name="Ng C.H."/>
            <person name="Ang C.C."/>
            <person name="Tnah L.H."/>
            <person name="Lee C.T."/>
            <person name="Nishiyama T."/>
            <person name="Sese J."/>
            <person name="O'Brien M.J."/>
            <person name="Copetti D."/>
            <person name="Mohd Noor M.I."/>
            <person name="Ong R.C."/>
            <person name="Putra M."/>
            <person name="Sireger I.Z."/>
            <person name="Indrioko S."/>
            <person name="Kosugi Y."/>
            <person name="Izuno A."/>
            <person name="Isagi Y."/>
            <person name="Lee S.L."/>
            <person name="Shimizu K.K."/>
        </authorList>
    </citation>
    <scope>NUCLEOTIDE SEQUENCE [LARGE SCALE GENOMIC DNA]</scope>
    <source>
        <strain evidence="2">214</strain>
    </source>
</reference>
<organism evidence="2 3">
    <name type="scientific">Rubroshorea leprosula</name>
    <dbReference type="NCBI Taxonomy" id="152421"/>
    <lineage>
        <taxon>Eukaryota</taxon>
        <taxon>Viridiplantae</taxon>
        <taxon>Streptophyta</taxon>
        <taxon>Embryophyta</taxon>
        <taxon>Tracheophyta</taxon>
        <taxon>Spermatophyta</taxon>
        <taxon>Magnoliopsida</taxon>
        <taxon>eudicotyledons</taxon>
        <taxon>Gunneridae</taxon>
        <taxon>Pentapetalae</taxon>
        <taxon>rosids</taxon>
        <taxon>malvids</taxon>
        <taxon>Malvales</taxon>
        <taxon>Dipterocarpaceae</taxon>
        <taxon>Rubroshorea</taxon>
    </lineage>
</organism>
<dbReference type="InterPro" id="IPR008811">
    <property type="entry name" value="Glycosyl_hydrolases_36"/>
</dbReference>
<dbReference type="Proteomes" id="UP001054252">
    <property type="component" value="Unassembled WGS sequence"/>
</dbReference>
<dbReference type="EMBL" id="BPVZ01000015">
    <property type="protein sequence ID" value="GKV00578.1"/>
    <property type="molecule type" value="Genomic_DNA"/>
</dbReference>
<comment type="caution">
    <text evidence="2">The sequence shown here is derived from an EMBL/GenBank/DDBJ whole genome shotgun (WGS) entry which is preliminary data.</text>
</comment>
<dbReference type="Pfam" id="PF05691">
    <property type="entry name" value="Raffinose_syn"/>
    <property type="match status" value="1"/>
</dbReference>
<evidence type="ECO:0000313" key="2">
    <source>
        <dbReference type="EMBL" id="GKV00578.1"/>
    </source>
</evidence>
<proteinExistence type="predicted"/>
<dbReference type="PANTHER" id="PTHR31268">
    <property type="match status" value="1"/>
</dbReference>
<keyword evidence="3" id="KW-1185">Reference proteome</keyword>
<protein>
    <submittedName>
        <fullName evidence="2">Uncharacterized protein</fullName>
    </submittedName>
</protein>
<evidence type="ECO:0000256" key="1">
    <source>
        <dbReference type="ARBA" id="ARBA00023277"/>
    </source>
</evidence>